<accession>A0AAW9PTM9</accession>
<keyword evidence="2" id="KW-1185">Reference proteome</keyword>
<comment type="caution">
    <text evidence="1">The sequence shown here is derived from an EMBL/GenBank/DDBJ whole genome shotgun (WGS) entry which is preliminary data.</text>
</comment>
<dbReference type="Proteomes" id="UP001333818">
    <property type="component" value="Unassembled WGS sequence"/>
</dbReference>
<organism evidence="1 2">
    <name type="scientific">Tumidithrix elongata BACA0141</name>
    <dbReference type="NCBI Taxonomy" id="2716417"/>
    <lineage>
        <taxon>Bacteria</taxon>
        <taxon>Bacillati</taxon>
        <taxon>Cyanobacteriota</taxon>
        <taxon>Cyanophyceae</taxon>
        <taxon>Pseudanabaenales</taxon>
        <taxon>Pseudanabaenaceae</taxon>
        <taxon>Tumidithrix</taxon>
        <taxon>Tumidithrix elongata</taxon>
    </lineage>
</organism>
<evidence type="ECO:0000313" key="1">
    <source>
        <dbReference type="EMBL" id="MEE3715706.1"/>
    </source>
</evidence>
<sequence length="105" mass="12012">MNTVEVRQKIDRNLNRLPPEKLALIADFIEFLSLKESDSLQDASRRESVPEKAIANLDKPSTGASILEHLKKIGSWHGDDFEECLQMVYATRSKAKFDKHINPFE</sequence>
<proteinExistence type="predicted"/>
<reference evidence="1" key="1">
    <citation type="submission" date="2024-01" db="EMBL/GenBank/DDBJ databases">
        <title>Bank of Algae and Cyanobacteria of the Azores (BACA) strain genomes.</title>
        <authorList>
            <person name="Luz R."/>
            <person name="Cordeiro R."/>
            <person name="Fonseca A."/>
            <person name="Goncalves V."/>
        </authorList>
    </citation>
    <scope>NUCLEOTIDE SEQUENCE</scope>
    <source>
        <strain evidence="1">BACA0141</strain>
    </source>
</reference>
<evidence type="ECO:0000313" key="2">
    <source>
        <dbReference type="Proteomes" id="UP001333818"/>
    </source>
</evidence>
<dbReference type="RefSeq" id="WP_330482129.1">
    <property type="nucleotide sequence ID" value="NZ_JAZBJZ010000006.1"/>
</dbReference>
<dbReference type="EMBL" id="JAZBJZ010000006">
    <property type="protein sequence ID" value="MEE3715706.1"/>
    <property type="molecule type" value="Genomic_DNA"/>
</dbReference>
<name>A0AAW9PTM9_9CYAN</name>
<protein>
    <submittedName>
        <fullName evidence="1">DUF2281 domain-containing protein</fullName>
    </submittedName>
</protein>
<dbReference type="AlphaFoldDB" id="A0AAW9PTM9"/>
<gene>
    <name evidence="1" type="ORF">V2H45_02980</name>
</gene>